<dbReference type="GO" id="GO:0004252">
    <property type="term" value="F:serine-type endopeptidase activity"/>
    <property type="evidence" value="ECO:0007669"/>
    <property type="project" value="UniProtKB-UniRule"/>
</dbReference>
<dbReference type="GO" id="GO:0006508">
    <property type="term" value="P:proteolysis"/>
    <property type="evidence" value="ECO:0007669"/>
    <property type="project" value="UniProtKB-KW"/>
</dbReference>
<dbReference type="PANTHER" id="PTHR43806:SF11">
    <property type="entry name" value="CEREVISIN-RELATED"/>
    <property type="match status" value="1"/>
</dbReference>
<proteinExistence type="inferred from homology"/>
<feature type="active site" description="Charge relay system" evidence="5 6">
    <location>
        <position position="481"/>
    </location>
</feature>
<evidence type="ECO:0000256" key="6">
    <source>
        <dbReference type="PROSITE-ProRule" id="PRU01240"/>
    </source>
</evidence>
<evidence type="ECO:0000256" key="3">
    <source>
        <dbReference type="ARBA" id="ARBA00022801"/>
    </source>
</evidence>
<evidence type="ECO:0000256" key="1">
    <source>
        <dbReference type="ARBA" id="ARBA00011073"/>
    </source>
</evidence>
<comment type="similarity">
    <text evidence="1 6">Belongs to the peptidase S8 family.</text>
</comment>
<dbReference type="RefSeq" id="WP_146409957.1">
    <property type="nucleotide sequence ID" value="NZ_SJPU01000009.1"/>
</dbReference>
<evidence type="ECO:0000259" key="7">
    <source>
        <dbReference type="Pfam" id="PF00082"/>
    </source>
</evidence>
<organism evidence="8 9">
    <name type="scientific">Allorhodopirellula heiligendammensis</name>
    <dbReference type="NCBI Taxonomy" id="2714739"/>
    <lineage>
        <taxon>Bacteria</taxon>
        <taxon>Pseudomonadati</taxon>
        <taxon>Planctomycetota</taxon>
        <taxon>Planctomycetia</taxon>
        <taxon>Pirellulales</taxon>
        <taxon>Pirellulaceae</taxon>
        <taxon>Allorhodopirellula</taxon>
    </lineage>
</organism>
<evidence type="ECO:0000256" key="5">
    <source>
        <dbReference type="PIRSR" id="PIRSR615500-1"/>
    </source>
</evidence>
<evidence type="ECO:0000313" key="9">
    <source>
        <dbReference type="Proteomes" id="UP000319908"/>
    </source>
</evidence>
<dbReference type="InterPro" id="IPR015500">
    <property type="entry name" value="Peptidase_S8_subtilisin-rel"/>
</dbReference>
<evidence type="ECO:0000313" key="8">
    <source>
        <dbReference type="EMBL" id="TWU09728.1"/>
    </source>
</evidence>
<dbReference type="InterPro" id="IPR023828">
    <property type="entry name" value="Peptidase_S8_Ser-AS"/>
</dbReference>
<keyword evidence="4 6" id="KW-0720">Serine protease</keyword>
<feature type="domain" description="Peptidase S8/S53" evidence="7">
    <location>
        <begin position="222"/>
        <end position="529"/>
    </location>
</feature>
<evidence type="ECO:0000256" key="4">
    <source>
        <dbReference type="ARBA" id="ARBA00022825"/>
    </source>
</evidence>
<dbReference type="InterPro" id="IPR036852">
    <property type="entry name" value="Peptidase_S8/S53_dom_sf"/>
</dbReference>
<dbReference type="CDD" id="cd07487">
    <property type="entry name" value="Peptidases_S8_1"/>
    <property type="match status" value="1"/>
</dbReference>
<dbReference type="PANTHER" id="PTHR43806">
    <property type="entry name" value="PEPTIDASE S8"/>
    <property type="match status" value="1"/>
</dbReference>
<dbReference type="PROSITE" id="PS00138">
    <property type="entry name" value="SUBTILASE_SER"/>
    <property type="match status" value="1"/>
</dbReference>
<dbReference type="InterPro" id="IPR000209">
    <property type="entry name" value="Peptidase_S8/S53_dom"/>
</dbReference>
<evidence type="ECO:0000256" key="2">
    <source>
        <dbReference type="ARBA" id="ARBA00022670"/>
    </source>
</evidence>
<gene>
    <name evidence="8" type="primary">aprX</name>
    <name evidence="8" type="ORF">Poly21_55330</name>
</gene>
<protein>
    <submittedName>
        <fullName evidence="8">Serine protease AprX</fullName>
        <ecNumber evidence="8">3.4.21.-</ecNumber>
    </submittedName>
</protein>
<keyword evidence="3 6" id="KW-0378">Hydrolase</keyword>
<dbReference type="EMBL" id="SJPU01000009">
    <property type="protein sequence ID" value="TWU09728.1"/>
    <property type="molecule type" value="Genomic_DNA"/>
</dbReference>
<feature type="active site" description="Charge relay system" evidence="5 6">
    <location>
        <position position="231"/>
    </location>
</feature>
<dbReference type="SUPFAM" id="SSF52743">
    <property type="entry name" value="Subtilisin-like"/>
    <property type="match status" value="1"/>
</dbReference>
<keyword evidence="2 6" id="KW-0645">Protease</keyword>
<accession>A0A5C6BCH1</accession>
<dbReference type="PROSITE" id="PS51892">
    <property type="entry name" value="SUBTILASE"/>
    <property type="match status" value="1"/>
</dbReference>
<name>A0A5C6BCH1_9BACT</name>
<comment type="caution">
    <text evidence="8">The sequence shown here is derived from an EMBL/GenBank/DDBJ whole genome shotgun (WGS) entry which is preliminary data.</text>
</comment>
<dbReference type="PROSITE" id="PS00137">
    <property type="entry name" value="SUBTILASE_HIS"/>
    <property type="match status" value="1"/>
</dbReference>
<dbReference type="Pfam" id="PF00082">
    <property type="entry name" value="Peptidase_S8"/>
    <property type="match status" value="1"/>
</dbReference>
<dbReference type="EC" id="3.4.21.-" evidence="8"/>
<keyword evidence="9" id="KW-1185">Reference proteome</keyword>
<dbReference type="PRINTS" id="PR00723">
    <property type="entry name" value="SUBTILISIN"/>
</dbReference>
<dbReference type="OrthoDB" id="9798386at2"/>
<dbReference type="InterPro" id="IPR022398">
    <property type="entry name" value="Peptidase_S8_His-AS"/>
</dbReference>
<dbReference type="Gene3D" id="3.40.50.200">
    <property type="entry name" value="Peptidase S8/S53 domain"/>
    <property type="match status" value="1"/>
</dbReference>
<dbReference type="Proteomes" id="UP000319908">
    <property type="component" value="Unassembled WGS sequence"/>
</dbReference>
<dbReference type="AlphaFoldDB" id="A0A5C6BCH1"/>
<reference evidence="8 9" key="1">
    <citation type="journal article" date="2020" name="Antonie Van Leeuwenhoek">
        <title>Rhodopirellula heiligendammensis sp. nov., Rhodopirellula pilleata sp. nov., and Rhodopirellula solitaria sp. nov. isolated from natural or artificial marine surfaces in Northern Germany and California, USA, and emended description of the genus Rhodopirellula.</title>
        <authorList>
            <person name="Kallscheuer N."/>
            <person name="Wiegand S."/>
            <person name="Jogler M."/>
            <person name="Boedeker C."/>
            <person name="Peeters S.H."/>
            <person name="Rast P."/>
            <person name="Heuer A."/>
            <person name="Jetten M.S.M."/>
            <person name="Rohde M."/>
            <person name="Jogler C."/>
        </authorList>
    </citation>
    <scope>NUCLEOTIDE SEQUENCE [LARGE SCALE GENOMIC DNA]</scope>
    <source>
        <strain evidence="8 9">Poly21</strain>
    </source>
</reference>
<dbReference type="InterPro" id="IPR050131">
    <property type="entry name" value="Peptidase_S8_subtilisin-like"/>
</dbReference>
<sequence length="540" mass="59823">MDRFDPVALDKGLASDFSPTPSSFGEIQDQRIVKRTLWDVANLDPHDSAGYLSHPDVRVIVHQNMRFDSTGRFVIARDLAHGFAARDIRQPVLIEVLDLKYPAVDESHDEMEKRESAQGKQNRRLKSLAGRIKYLARHVKVAVEDCAEDDDADDAVQAACILRLRKYVSARLTPTEIQSLAGKHADLNIYAMWRSSTMKKLIHRSHRAIAADASRASFNSKGKAITWAVLDTGCRFDHPHFQRRRGVDIDSYDDSLIIDVLDCTTPSHELESNTYPIDSDPDGHGTHVCGIITGRGKERKVRYDGVAPKTRLLVYKVLNDHGVGEDAWIIKAIDDIFRRNEDNSELAVHGVNLSLGGPFDATVYGCGYSPICKELRDLWRQGTLVCVAAGNEGQIQVSTQDGPFDLNTSLSIGDPANFEDCIAVGSVNTDNPYLHGISHFSSRGPTTDGRIKPDVVAPGERVRSCSSDFNGSLYRELSGTSTACPHVSGMLAAFLSVRREFIGRPDEVKRILLDNCNDLGRDKRHQGHGIPNLLKMLTET</sequence>
<feature type="active site" description="Charge relay system" evidence="5 6">
    <location>
        <position position="284"/>
    </location>
</feature>